<dbReference type="HAMAP" id="MF_00955">
    <property type="entry name" value="GDP_Man_dehydratase"/>
    <property type="match status" value="1"/>
</dbReference>
<keyword evidence="10" id="KW-1185">Reference proteome</keyword>
<evidence type="ECO:0000256" key="4">
    <source>
        <dbReference type="ARBA" id="ARBA00011989"/>
    </source>
</evidence>
<comment type="similarity">
    <text evidence="3 7">Belongs to the NAD(P)-dependent epimerase/dehydratase family. GDP-mannose 4,6-dehydratase subfamily.</text>
</comment>
<evidence type="ECO:0000256" key="5">
    <source>
        <dbReference type="ARBA" id="ARBA00023239"/>
    </source>
</evidence>
<name>A0A512CC36_9BACT</name>
<dbReference type="CDD" id="cd05260">
    <property type="entry name" value="GDP_MD_SDR_e"/>
    <property type="match status" value="1"/>
</dbReference>
<dbReference type="EC" id="4.2.1.47" evidence="4 7"/>
<feature type="domain" description="NAD(P)-binding" evidence="8">
    <location>
        <begin position="7"/>
        <end position="355"/>
    </location>
</feature>
<proteinExistence type="inferred from homology"/>
<dbReference type="Gene3D" id="3.40.50.720">
    <property type="entry name" value="NAD(P)-binding Rossmann-like Domain"/>
    <property type="match status" value="1"/>
</dbReference>
<evidence type="ECO:0000256" key="7">
    <source>
        <dbReference type="HAMAP-Rule" id="MF_00955"/>
    </source>
</evidence>
<protein>
    <recommendedName>
        <fullName evidence="4 7">GDP-mannose 4,6-dehydratase</fullName>
        <ecNumber evidence="4 7">4.2.1.47</ecNumber>
    </recommendedName>
    <alternativeName>
        <fullName evidence="7">GDP-D-mannose dehydratase</fullName>
    </alternativeName>
</protein>
<comment type="caution">
    <text evidence="9">The sequence shown here is derived from an EMBL/GenBank/DDBJ whole genome shotgun (WGS) entry which is preliminary data.</text>
</comment>
<comment type="caution">
    <text evidence="7">Lacks conserved residue(s) required for the propagation of feature annotation.</text>
</comment>
<organism evidence="9 10">
    <name type="scientific">Cyclobacterium qasimii</name>
    <dbReference type="NCBI Taxonomy" id="1350429"/>
    <lineage>
        <taxon>Bacteria</taxon>
        <taxon>Pseudomonadati</taxon>
        <taxon>Bacteroidota</taxon>
        <taxon>Cytophagia</taxon>
        <taxon>Cytophagales</taxon>
        <taxon>Cyclobacteriaceae</taxon>
        <taxon>Cyclobacterium</taxon>
    </lineage>
</organism>
<evidence type="ECO:0000259" key="8">
    <source>
        <dbReference type="Pfam" id="PF16363"/>
    </source>
</evidence>
<evidence type="ECO:0000256" key="2">
    <source>
        <dbReference type="ARBA" id="ARBA00001937"/>
    </source>
</evidence>
<comment type="catalytic activity">
    <reaction evidence="1 7">
        <text>GDP-alpha-D-mannose = GDP-4-dehydro-alpha-D-rhamnose + H2O</text>
        <dbReference type="Rhea" id="RHEA:23820"/>
        <dbReference type="ChEBI" id="CHEBI:15377"/>
        <dbReference type="ChEBI" id="CHEBI:57527"/>
        <dbReference type="ChEBI" id="CHEBI:57964"/>
        <dbReference type="EC" id="4.2.1.47"/>
    </reaction>
</comment>
<dbReference type="SUPFAM" id="SSF51735">
    <property type="entry name" value="NAD(P)-binding Rossmann-fold domains"/>
    <property type="match status" value="1"/>
</dbReference>
<dbReference type="Pfam" id="PF16363">
    <property type="entry name" value="GDP_Man_Dehyd"/>
    <property type="match status" value="1"/>
</dbReference>
<comment type="cofactor">
    <cofactor evidence="2 7">
        <name>NADP(+)</name>
        <dbReference type="ChEBI" id="CHEBI:58349"/>
    </cofactor>
</comment>
<dbReference type="GO" id="GO:0042351">
    <property type="term" value="P:'de novo' GDP-L-fucose biosynthetic process"/>
    <property type="evidence" value="ECO:0007669"/>
    <property type="project" value="TreeGrafter"/>
</dbReference>
<evidence type="ECO:0000313" key="9">
    <source>
        <dbReference type="EMBL" id="GEO21778.1"/>
    </source>
</evidence>
<accession>A0A512CC36</accession>
<sequence>MSMKTALITGITGQDGAYLAELLLSKGYIVHGIKRRASLFNTARIDHLYQDPHEENKRLFLHYGDLTDSMNLTRIIQETKPDEIYNLAAMSHVKVSFDTPEYTANADGIGTLRILEAVRLLGMEKTTKIYQASTSELYGLVQAVPQSETTPFYPRSPYAVAKIYGYWITVNYREAYGMYACNGILFNHESPLRGETFVTRKITRAVAKIALGFQKDLFMGNLDAKRDWGHAKDYVDAMWRILQQDEPEDYVIATGVTTKVRDFIKMAFELVGFTLKFQGEGLEEKGILESIDKDKAFEVLGTSDFKVKVGDIIVNVDPAYFRPTEVDLLIGDPNKAMTKLNWKPKYDLKMLVEDMVLSDVGLFKRDVHLMKGGHKILNQAE</sequence>
<evidence type="ECO:0000256" key="1">
    <source>
        <dbReference type="ARBA" id="ARBA00000188"/>
    </source>
</evidence>
<evidence type="ECO:0000256" key="6">
    <source>
        <dbReference type="ARBA" id="ARBA00059383"/>
    </source>
</evidence>
<evidence type="ECO:0000256" key="3">
    <source>
        <dbReference type="ARBA" id="ARBA00009263"/>
    </source>
</evidence>
<reference evidence="9 10" key="1">
    <citation type="submission" date="2019-07" db="EMBL/GenBank/DDBJ databases">
        <title>Whole genome shotgun sequence of Cyclobacterium qasimii NBRC 106168.</title>
        <authorList>
            <person name="Hosoyama A."/>
            <person name="Uohara A."/>
            <person name="Ohji S."/>
            <person name="Ichikawa N."/>
        </authorList>
    </citation>
    <scope>NUCLEOTIDE SEQUENCE [LARGE SCALE GENOMIC DNA]</scope>
    <source>
        <strain evidence="9 10">NBRC 106168</strain>
    </source>
</reference>
<dbReference type="PANTHER" id="PTHR43715:SF1">
    <property type="entry name" value="GDP-MANNOSE 4,6 DEHYDRATASE"/>
    <property type="match status" value="1"/>
</dbReference>
<dbReference type="GO" id="GO:0008446">
    <property type="term" value="F:GDP-mannose 4,6-dehydratase activity"/>
    <property type="evidence" value="ECO:0007669"/>
    <property type="project" value="UniProtKB-UniRule"/>
</dbReference>
<keyword evidence="7" id="KW-0521">NADP</keyword>
<dbReference type="InterPro" id="IPR006368">
    <property type="entry name" value="GDP_Man_deHydtase"/>
</dbReference>
<gene>
    <name evidence="7 9" type="primary">gmd</name>
    <name evidence="9" type="ORF">CQA01_23120</name>
</gene>
<dbReference type="Proteomes" id="UP000321301">
    <property type="component" value="Unassembled WGS sequence"/>
</dbReference>
<dbReference type="EMBL" id="BJYV01000009">
    <property type="protein sequence ID" value="GEO21778.1"/>
    <property type="molecule type" value="Genomic_DNA"/>
</dbReference>
<evidence type="ECO:0000313" key="10">
    <source>
        <dbReference type="Proteomes" id="UP000321301"/>
    </source>
</evidence>
<dbReference type="InterPro" id="IPR016040">
    <property type="entry name" value="NAD(P)-bd_dom"/>
</dbReference>
<dbReference type="NCBIfam" id="TIGR01472">
    <property type="entry name" value="gmd"/>
    <property type="match status" value="1"/>
</dbReference>
<dbReference type="Gene3D" id="3.90.25.10">
    <property type="entry name" value="UDP-galactose 4-epimerase, domain 1"/>
    <property type="match status" value="1"/>
</dbReference>
<dbReference type="AlphaFoldDB" id="A0A512CC36"/>
<keyword evidence="5 7" id="KW-0456">Lyase</keyword>
<dbReference type="InterPro" id="IPR036291">
    <property type="entry name" value="NAD(P)-bd_dom_sf"/>
</dbReference>
<dbReference type="FunFam" id="3.40.50.720:FF:000924">
    <property type="entry name" value="GDP-mannose 4,6 dehydratase"/>
    <property type="match status" value="1"/>
</dbReference>
<dbReference type="GO" id="GO:0070401">
    <property type="term" value="F:NADP+ binding"/>
    <property type="evidence" value="ECO:0007669"/>
    <property type="project" value="UniProtKB-UniRule"/>
</dbReference>
<dbReference type="PANTHER" id="PTHR43715">
    <property type="entry name" value="GDP-MANNOSE 4,6-DEHYDRATASE"/>
    <property type="match status" value="1"/>
</dbReference>
<comment type="function">
    <text evidence="6 7">Catalyzes the conversion of GDP-D-mannose to GDP-4-dehydro-6-deoxy-D-mannose.</text>
</comment>